<evidence type="ECO:0000256" key="5">
    <source>
        <dbReference type="ARBA" id="ARBA00023136"/>
    </source>
</evidence>
<name>A0A3D8QK31_9HELO</name>
<keyword evidence="8" id="KW-1185">Reference proteome</keyword>
<evidence type="ECO:0000256" key="2">
    <source>
        <dbReference type="ARBA" id="ARBA00022448"/>
    </source>
</evidence>
<dbReference type="Pfam" id="PF07690">
    <property type="entry name" value="MFS_1"/>
    <property type="match status" value="1"/>
</dbReference>
<dbReference type="Proteomes" id="UP000256645">
    <property type="component" value="Unassembled WGS sequence"/>
</dbReference>
<feature type="transmembrane region" description="Helical" evidence="6">
    <location>
        <begin position="66"/>
        <end position="87"/>
    </location>
</feature>
<dbReference type="OrthoDB" id="10331712at2759"/>
<feature type="transmembrane region" description="Helical" evidence="6">
    <location>
        <begin position="363"/>
        <end position="386"/>
    </location>
</feature>
<keyword evidence="5 6" id="KW-0472">Membrane</keyword>
<evidence type="ECO:0000313" key="8">
    <source>
        <dbReference type="Proteomes" id="UP000256645"/>
    </source>
</evidence>
<feature type="transmembrane region" description="Helical" evidence="6">
    <location>
        <begin position="277"/>
        <end position="298"/>
    </location>
</feature>
<comment type="caution">
    <text evidence="7">The sequence shown here is derived from an EMBL/GenBank/DDBJ whole genome shotgun (WGS) entry which is preliminary data.</text>
</comment>
<gene>
    <name evidence="7" type="ORF">BP6252_11511</name>
</gene>
<keyword evidence="3 6" id="KW-0812">Transmembrane</keyword>
<evidence type="ECO:0000256" key="4">
    <source>
        <dbReference type="ARBA" id="ARBA00022989"/>
    </source>
</evidence>
<dbReference type="AlphaFoldDB" id="A0A3D8QK31"/>
<evidence type="ECO:0008006" key="9">
    <source>
        <dbReference type="Google" id="ProtNLM"/>
    </source>
</evidence>
<sequence>MHFSKAQFAESKTARWKSLPNKKQLAILFFARFVDVVQNTSLQTYIYYQLQSFQPESPDTTISTKIGWVLGIFAAAQALTALIWARLADSKLFGRKRSLWIGLFGNCVSCVGIGVSKSFGQIACWRILAGTMNATGTIVTVMLAELVQEEELQPHAFLLLTLAQNSAALIGPESSHWEQIHERSKNGGEPPAPRQFDAKQSRICILYAISLFDAKLPECRVTYGGWFLCLVWASREQSLDRGIPDVLTSAKQVNVFHTMKTGEENASTRSGVWTKRMVLVLAAQASLDFHIAAFNHLWPVFLSTPSPATDNAQAQATKSRKVAGLGLSSSSVGFVIAMIGGIGLIGQITLYSRITIRFGSVKCYQWFSILAPIAYALAPILALFSAPTVSAANHQPATLWIGITVVLLFQVTGRVFSIPAAIVLLNSCVPHPSKLSTIHAIGMVVSSAFRTLGPISSGYIYSASSSVGNAILPWWTLSLVSLSGCVALFVIPAWCGEKAKIESAADSFEL</sequence>
<dbReference type="Gene3D" id="1.20.1250.20">
    <property type="entry name" value="MFS general substrate transporter like domains"/>
    <property type="match status" value="2"/>
</dbReference>
<dbReference type="InterPro" id="IPR011701">
    <property type="entry name" value="MFS"/>
</dbReference>
<keyword evidence="2" id="KW-0813">Transport</keyword>
<feature type="transmembrane region" description="Helical" evidence="6">
    <location>
        <begin position="398"/>
        <end position="425"/>
    </location>
</feature>
<evidence type="ECO:0000313" key="7">
    <source>
        <dbReference type="EMBL" id="RDW62078.1"/>
    </source>
</evidence>
<comment type="subcellular location">
    <subcellularLocation>
        <location evidence="1">Membrane</location>
        <topology evidence="1">Multi-pass membrane protein</topology>
    </subcellularLocation>
</comment>
<feature type="transmembrane region" description="Helical" evidence="6">
    <location>
        <begin position="474"/>
        <end position="495"/>
    </location>
</feature>
<protein>
    <recommendedName>
        <fullName evidence="9">Major facilitator superfamily (MFS) profile domain-containing protein</fullName>
    </recommendedName>
</protein>
<accession>A0A3D8QK31</accession>
<keyword evidence="4 6" id="KW-1133">Transmembrane helix</keyword>
<dbReference type="PANTHER" id="PTHR23504">
    <property type="entry name" value="MAJOR FACILITATOR SUPERFAMILY DOMAIN-CONTAINING PROTEIN 10"/>
    <property type="match status" value="1"/>
</dbReference>
<dbReference type="InterPro" id="IPR036259">
    <property type="entry name" value="MFS_trans_sf"/>
</dbReference>
<evidence type="ECO:0000256" key="3">
    <source>
        <dbReference type="ARBA" id="ARBA00022692"/>
    </source>
</evidence>
<reference evidence="7 8" key="1">
    <citation type="journal article" date="2018" name="IMA Fungus">
        <title>IMA Genome-F 9: Draft genome sequence of Annulohypoxylon stygium, Aspergillus mulundensis, Berkeleyomyces basicola (syn. Thielaviopsis basicola), Ceratocystis smalleyi, two Cercospora beticola strains, Coleophoma cylindrospora, Fusarium fracticaudum, Phialophora cf. hyalina, and Morchella septimelata.</title>
        <authorList>
            <person name="Wingfield B.D."/>
            <person name="Bills G.F."/>
            <person name="Dong Y."/>
            <person name="Huang W."/>
            <person name="Nel W.J."/>
            <person name="Swalarsk-Parry B.S."/>
            <person name="Vaghefi N."/>
            <person name="Wilken P.M."/>
            <person name="An Z."/>
            <person name="de Beer Z.W."/>
            <person name="De Vos L."/>
            <person name="Chen L."/>
            <person name="Duong T.A."/>
            <person name="Gao Y."/>
            <person name="Hammerbacher A."/>
            <person name="Kikkert J.R."/>
            <person name="Li Y."/>
            <person name="Li H."/>
            <person name="Li K."/>
            <person name="Li Q."/>
            <person name="Liu X."/>
            <person name="Ma X."/>
            <person name="Naidoo K."/>
            <person name="Pethybridge S.J."/>
            <person name="Sun J."/>
            <person name="Steenkamp E.T."/>
            <person name="van der Nest M.A."/>
            <person name="van Wyk S."/>
            <person name="Wingfield M.J."/>
            <person name="Xiong C."/>
            <person name="Yue Q."/>
            <person name="Zhang X."/>
        </authorList>
    </citation>
    <scope>NUCLEOTIDE SEQUENCE [LARGE SCALE GENOMIC DNA]</scope>
    <source>
        <strain evidence="7 8">BP6252</strain>
    </source>
</reference>
<dbReference type="GO" id="GO:0016020">
    <property type="term" value="C:membrane"/>
    <property type="evidence" value="ECO:0007669"/>
    <property type="project" value="UniProtKB-SubCell"/>
</dbReference>
<dbReference type="SUPFAM" id="SSF103473">
    <property type="entry name" value="MFS general substrate transporter"/>
    <property type="match status" value="1"/>
</dbReference>
<dbReference type="EMBL" id="PDLM01000014">
    <property type="protein sequence ID" value="RDW62078.1"/>
    <property type="molecule type" value="Genomic_DNA"/>
</dbReference>
<feature type="transmembrane region" description="Helical" evidence="6">
    <location>
        <begin position="332"/>
        <end position="351"/>
    </location>
</feature>
<organism evidence="7 8">
    <name type="scientific">Coleophoma cylindrospora</name>
    <dbReference type="NCBI Taxonomy" id="1849047"/>
    <lineage>
        <taxon>Eukaryota</taxon>
        <taxon>Fungi</taxon>
        <taxon>Dikarya</taxon>
        <taxon>Ascomycota</taxon>
        <taxon>Pezizomycotina</taxon>
        <taxon>Leotiomycetes</taxon>
        <taxon>Helotiales</taxon>
        <taxon>Dermateaceae</taxon>
        <taxon>Coleophoma</taxon>
    </lineage>
</organism>
<dbReference type="GO" id="GO:0022857">
    <property type="term" value="F:transmembrane transporter activity"/>
    <property type="evidence" value="ECO:0007669"/>
    <property type="project" value="InterPro"/>
</dbReference>
<feature type="transmembrane region" description="Helical" evidence="6">
    <location>
        <begin position="437"/>
        <end position="462"/>
    </location>
</feature>
<feature type="transmembrane region" description="Helical" evidence="6">
    <location>
        <begin position="99"/>
        <end position="119"/>
    </location>
</feature>
<evidence type="ECO:0000256" key="6">
    <source>
        <dbReference type="SAM" id="Phobius"/>
    </source>
</evidence>
<evidence type="ECO:0000256" key="1">
    <source>
        <dbReference type="ARBA" id="ARBA00004141"/>
    </source>
</evidence>
<proteinExistence type="predicted"/>
<dbReference type="PANTHER" id="PTHR23504:SF16">
    <property type="entry name" value="TRANSPORTER, PUTATIVE (AFU_ORTHOLOGUE AFUA_1G13970)-RELATED"/>
    <property type="match status" value="1"/>
</dbReference>